<comment type="similarity">
    <text evidence="1">Belongs to the isochorismatase family.</text>
</comment>
<dbReference type="RefSeq" id="XP_023931725.1">
    <property type="nucleotide sequence ID" value="XM_024075957.1"/>
</dbReference>
<keyword evidence="2" id="KW-0378">Hydrolase</keyword>
<evidence type="ECO:0000313" key="5">
    <source>
        <dbReference type="RefSeq" id="XP_013404350.1"/>
    </source>
</evidence>
<dbReference type="Gene3D" id="3.40.50.850">
    <property type="entry name" value="Isochorismatase-like"/>
    <property type="match status" value="1"/>
</dbReference>
<evidence type="ECO:0000313" key="4">
    <source>
        <dbReference type="Proteomes" id="UP000085678"/>
    </source>
</evidence>
<name>A0A1S3J1Q0_LINAN</name>
<gene>
    <name evidence="5 6 7" type="primary">LOC106169437</name>
</gene>
<dbReference type="InterPro" id="IPR000868">
    <property type="entry name" value="Isochorismatase-like_dom"/>
</dbReference>
<dbReference type="RefSeq" id="XP_023931726.1">
    <property type="nucleotide sequence ID" value="XM_024075958.1"/>
</dbReference>
<dbReference type="AlphaFoldDB" id="A0A1S3J1Q0"/>
<proteinExistence type="inferred from homology"/>
<evidence type="ECO:0000256" key="1">
    <source>
        <dbReference type="ARBA" id="ARBA00006336"/>
    </source>
</evidence>
<accession>A0A1S3J1Q0</accession>
<dbReference type="PANTHER" id="PTHR43540:SF6">
    <property type="entry name" value="ISOCHORISMATASE-LIKE DOMAIN-CONTAINING PROTEIN"/>
    <property type="match status" value="1"/>
</dbReference>
<evidence type="ECO:0000259" key="3">
    <source>
        <dbReference type="Pfam" id="PF00857"/>
    </source>
</evidence>
<dbReference type="RefSeq" id="XP_013404350.1">
    <property type="nucleotide sequence ID" value="XM_013548896.2"/>
</dbReference>
<dbReference type="GeneID" id="106169437"/>
<dbReference type="InterPro" id="IPR050272">
    <property type="entry name" value="Isochorismatase-like_hydrls"/>
</dbReference>
<dbReference type="InterPro" id="IPR036380">
    <property type="entry name" value="Isochorismatase-like_sf"/>
</dbReference>
<organism evidence="4 5">
    <name type="scientific">Lingula anatina</name>
    <name type="common">Brachiopod</name>
    <name type="synonym">Lingula unguis</name>
    <dbReference type="NCBI Taxonomy" id="7574"/>
    <lineage>
        <taxon>Eukaryota</taxon>
        <taxon>Metazoa</taxon>
        <taxon>Spiralia</taxon>
        <taxon>Lophotrochozoa</taxon>
        <taxon>Brachiopoda</taxon>
        <taxon>Linguliformea</taxon>
        <taxon>Lingulata</taxon>
        <taxon>Lingulida</taxon>
        <taxon>Linguloidea</taxon>
        <taxon>Lingulidae</taxon>
        <taxon>Lingula</taxon>
    </lineage>
</organism>
<keyword evidence="4" id="KW-1185">Reference proteome</keyword>
<protein>
    <submittedName>
        <fullName evidence="5 6">Nicotinamidase 2</fullName>
    </submittedName>
</protein>
<evidence type="ECO:0000256" key="2">
    <source>
        <dbReference type="ARBA" id="ARBA00022801"/>
    </source>
</evidence>
<evidence type="ECO:0000313" key="7">
    <source>
        <dbReference type="RefSeq" id="XP_023931726.1"/>
    </source>
</evidence>
<dbReference type="OrthoDB" id="167809at2759"/>
<dbReference type="SUPFAM" id="SSF52499">
    <property type="entry name" value="Isochorismatase-like hydrolases"/>
    <property type="match status" value="1"/>
</dbReference>
<dbReference type="Pfam" id="PF00857">
    <property type="entry name" value="Isochorismatase"/>
    <property type="match status" value="1"/>
</dbReference>
<feature type="domain" description="Isochorismatase-like" evidence="3">
    <location>
        <begin position="5"/>
        <end position="175"/>
    </location>
</feature>
<dbReference type="CDD" id="cd00431">
    <property type="entry name" value="cysteine_hydrolases"/>
    <property type="match status" value="1"/>
</dbReference>
<reference evidence="5 6" key="1">
    <citation type="submission" date="2025-04" db="UniProtKB">
        <authorList>
            <consortium name="RefSeq"/>
        </authorList>
    </citation>
    <scope>IDENTIFICATION</scope>
    <source>
        <tissue evidence="5 6">Gonads</tissue>
    </source>
</reference>
<sequence>MSRRTALLVIDMQGRFKEIAENGKIIENIASLVKLFHNKDLPVVFTQHHDDPKMTSVLSRWWNNPIIKGTEEWQIIPALQKVLNVEDDIMITEKSRYDSFWETPLKSKLQELEVDTVVITGTMTNLCCETTARVAFNNDFNVIFLSDCNATSTKEYHEAALKNLAFGFATVMTHREFLKKYENV</sequence>
<dbReference type="KEGG" id="lak:106169437"/>
<dbReference type="GO" id="GO:0016787">
    <property type="term" value="F:hydrolase activity"/>
    <property type="evidence" value="ECO:0007669"/>
    <property type="project" value="UniProtKB-KW"/>
</dbReference>
<dbReference type="Proteomes" id="UP000085678">
    <property type="component" value="Unplaced"/>
</dbReference>
<evidence type="ECO:0000313" key="6">
    <source>
        <dbReference type="RefSeq" id="XP_023931725.1"/>
    </source>
</evidence>
<dbReference type="PANTHER" id="PTHR43540">
    <property type="entry name" value="PEROXYUREIDOACRYLATE/UREIDOACRYLATE AMIDOHYDROLASE-RELATED"/>
    <property type="match status" value="1"/>
</dbReference>